<proteinExistence type="predicted"/>
<feature type="signal peptide" evidence="1">
    <location>
        <begin position="1"/>
        <end position="28"/>
    </location>
</feature>
<dbReference type="EMBL" id="AB019522">
    <property type="protein sequence ID" value="BAA83680.1"/>
    <property type="molecule type" value="Genomic_DNA"/>
</dbReference>
<gene>
    <name evidence="2" type="primary">orf6</name>
</gene>
<feature type="chain" id="PRO_5043308757" evidence="1">
    <location>
        <begin position="29"/>
        <end position="150"/>
    </location>
</feature>
<geneLocation type="plasmid" evidence="2">
    <name>pSSU1</name>
</geneLocation>
<accession>Q9S5D6</accession>
<dbReference type="RefSeq" id="WP_010891400.1">
    <property type="nucleotide sequence ID" value="NC_002140.1"/>
</dbReference>
<protein>
    <submittedName>
        <fullName evidence="2">ORF6</fullName>
    </submittedName>
</protein>
<evidence type="ECO:0000313" key="2">
    <source>
        <dbReference type="EMBL" id="BAA83680.1"/>
    </source>
</evidence>
<keyword evidence="2" id="KW-0614">Plasmid</keyword>
<organism evidence="2">
    <name type="scientific">Streptococcus suis</name>
    <dbReference type="NCBI Taxonomy" id="1307"/>
    <lineage>
        <taxon>Bacteria</taxon>
        <taxon>Bacillati</taxon>
        <taxon>Bacillota</taxon>
        <taxon>Bacilli</taxon>
        <taxon>Lactobacillales</taxon>
        <taxon>Streptococcaceae</taxon>
        <taxon>Streptococcus</taxon>
    </lineage>
</organism>
<reference evidence="2" key="1">
    <citation type="journal article" date="2000" name="Curr. Microbiol.">
        <title>Sequence analysis of a small cryptic plasmid isolated from Streptococcus suis serotype 2.</title>
        <authorList>
            <person name="Takamatsu D."/>
            <person name="Osaki M."/>
            <person name="Sekizaki T."/>
        </authorList>
    </citation>
    <scope>NUCLEOTIDE SEQUENCE</scope>
    <source>
        <strain evidence="2">DAT1</strain>
        <plasmid evidence="2">pSSU1</plasmid>
    </source>
</reference>
<sequence>MKSFKKSIIVFVTLFSMLGFISISTVFADNTVTTSNTNISTTTDYSYTGEIVPYKTSYGNGGYTKIELYGGGREVWWSVKPNTSKSYTYSGLITVTFSDNTTRIYPVSKSGKGGQSVSGSFGLPKKARNAGISGIAYGAGGVQISIPTIE</sequence>
<dbReference type="AlphaFoldDB" id="Q9S5D6"/>
<name>Q9S5D6_STRSU</name>
<keyword evidence="1" id="KW-0732">Signal</keyword>
<evidence type="ECO:0000256" key="1">
    <source>
        <dbReference type="SAM" id="SignalP"/>
    </source>
</evidence>